<dbReference type="Proteomes" id="UP000236724">
    <property type="component" value="Unassembled WGS sequence"/>
</dbReference>
<reference evidence="1 2" key="1">
    <citation type="submission" date="2016-10" db="EMBL/GenBank/DDBJ databases">
        <authorList>
            <person name="de Groot N.N."/>
        </authorList>
    </citation>
    <scope>NUCLEOTIDE SEQUENCE [LARGE SCALE GENOMIC DNA]</scope>
    <source>
        <strain evidence="1">MBHS1</strain>
    </source>
</reference>
<name>A0A1H6F407_9GAMM</name>
<gene>
    <name evidence="1" type="ORF">MBHS_00702</name>
</gene>
<dbReference type="NCBIfam" id="TIGR04096">
    <property type="entry name" value="dnd_rel_methyl"/>
    <property type="match status" value="1"/>
</dbReference>
<accession>A0A1H6F407</accession>
<keyword evidence="2" id="KW-1185">Reference proteome</keyword>
<dbReference type="OrthoDB" id="224775at2"/>
<dbReference type="RefSeq" id="WP_103918867.1">
    <property type="nucleotide sequence ID" value="NZ_FMSV02000127.1"/>
</dbReference>
<evidence type="ECO:0000313" key="1">
    <source>
        <dbReference type="EMBL" id="SEH04850.1"/>
    </source>
</evidence>
<dbReference type="InterPro" id="IPR029063">
    <property type="entry name" value="SAM-dependent_MTases_sf"/>
</dbReference>
<evidence type="ECO:0008006" key="3">
    <source>
        <dbReference type="Google" id="ProtNLM"/>
    </source>
</evidence>
<proteinExistence type="predicted"/>
<dbReference type="AlphaFoldDB" id="A0A1H6F407"/>
<organism evidence="1 2">
    <name type="scientific">Candidatus Venteria ishoeyi</name>
    <dbReference type="NCBI Taxonomy" id="1899563"/>
    <lineage>
        <taxon>Bacteria</taxon>
        <taxon>Pseudomonadati</taxon>
        <taxon>Pseudomonadota</taxon>
        <taxon>Gammaproteobacteria</taxon>
        <taxon>Thiotrichales</taxon>
        <taxon>Thiotrichaceae</taxon>
        <taxon>Venteria</taxon>
    </lineage>
</organism>
<dbReference type="SUPFAM" id="SSF53335">
    <property type="entry name" value="S-adenosyl-L-methionine-dependent methyltransferases"/>
    <property type="match status" value="1"/>
</dbReference>
<evidence type="ECO:0000313" key="2">
    <source>
        <dbReference type="Proteomes" id="UP000236724"/>
    </source>
</evidence>
<dbReference type="InterPro" id="IPR024019">
    <property type="entry name" value="CHP04096"/>
</dbReference>
<dbReference type="EMBL" id="FMSV02000127">
    <property type="protein sequence ID" value="SEH04850.1"/>
    <property type="molecule type" value="Genomic_DNA"/>
</dbReference>
<protein>
    <recommendedName>
        <fullName evidence="3">DNA phosphorothioation-associated methyltransferase</fullName>
    </recommendedName>
</protein>
<sequence length="675" mass="77900">MDFPVYKNLIKQLVIGKKLPDAIYVHVSALEHLPEALQTLLLDTIQRLQLQQFDYQIIKFSKRDFKLSLLAYPDFFTEAFPVLHSSCTIDLMKGRYRLTSYLESKNPPILHRKETMLLAEHPDIPRFQALTQACEQAGLFENPRSIGFKQNWLRLIRRKGYQLVDGQLQQLAQLVEAAEPIAQDTAIHRHKTAIRRYALSKPMQTLMQHDYLNGHYSLFDYGCGQGDDIRELAAHDLQVSGFDPVHQPDISKQAADIVNLGFVLNVIEDPQERLACLREAFKLAQRVLVVSAMLGNAKLLAKFQRFGDGVLTQRNTFQKYYSQGELKAYIESSLGLNAIAVAPGIFYVFRDALDEQVFLSKRFQVRREWRQLTQPTKPIQLKQQQNLFDKHRQLYEYLWEVALDLGRCPVSSELEQTELIRQAFGSLRKAFDRVVNFYGVDVFEQAQQARAEDLRVYLALEKFSGRKPYTHLPESLKRDVKAWFGDYKNAQAKATQLLFAVGNVKQIQAACEQAQELGYLQAHKALTLHRSQIGQLPAILRVYIGCATQLYGDVDSADLIKIHIYSGKVSLMVYDDFANKPLPELQERIKIKLREQAIDFFDYVGEYQPQPLYLKSLYIPPDFPNYEKQHKFDEKLLKTGLFDLSAYGPRRDAFYAALALNKYQVRGFQLVKRRK</sequence>